<keyword evidence="1" id="KW-0472">Membrane</keyword>
<evidence type="ECO:0000313" key="4">
    <source>
        <dbReference type="Proteomes" id="UP001589734"/>
    </source>
</evidence>
<accession>A0ABV6BWS8</accession>
<feature type="domain" description="Serine aminopeptidase S33" evidence="2">
    <location>
        <begin position="77"/>
        <end position="184"/>
    </location>
</feature>
<protein>
    <submittedName>
        <fullName evidence="3">Alpha/beta hydrolase</fullName>
    </submittedName>
</protein>
<sequence length="273" mass="31726">MEILKTFKFLVIVLLCFFVIIYLLIISYVYFNQVGLVFHNSKLPRNYKFDYQQPFEEMNIPSFDGTILNGLLFKAEKSKGLVFYLHGNAGTLETWGSIAKNYTDLGYDIFILDYRSFGKSEGEIEDEEQLSKDIEIVYKKVMEKYPENKIIIAGYSIGSGFAAKLASENDPKTLILQAPYYNFLELSSSRVPFFPDFMKKFSLETNLNLPKVKSPIYIFHGTKDQLIPIENSVRLKELLKSNENAYFYPLKNQEHIGVNENEDFQEQLKRILE</sequence>
<dbReference type="Pfam" id="PF12146">
    <property type="entry name" value="Hydrolase_4"/>
    <property type="match status" value="1"/>
</dbReference>
<dbReference type="EMBL" id="JBHLYW010000029">
    <property type="protein sequence ID" value="MFC0079897.1"/>
    <property type="molecule type" value="Genomic_DNA"/>
</dbReference>
<name>A0ABV6BWS8_9FLAO</name>
<dbReference type="RefSeq" id="WP_379683102.1">
    <property type="nucleotide sequence ID" value="NZ_JBHLYW010000029.1"/>
</dbReference>
<keyword evidence="4" id="KW-1185">Reference proteome</keyword>
<organism evidence="3 4">
    <name type="scientific">Flavobacterium procerum</name>
    <dbReference type="NCBI Taxonomy" id="1455569"/>
    <lineage>
        <taxon>Bacteria</taxon>
        <taxon>Pseudomonadati</taxon>
        <taxon>Bacteroidota</taxon>
        <taxon>Flavobacteriia</taxon>
        <taxon>Flavobacteriales</taxon>
        <taxon>Flavobacteriaceae</taxon>
        <taxon>Flavobacterium</taxon>
    </lineage>
</organism>
<evidence type="ECO:0000256" key="1">
    <source>
        <dbReference type="SAM" id="Phobius"/>
    </source>
</evidence>
<dbReference type="GO" id="GO:0016787">
    <property type="term" value="F:hydrolase activity"/>
    <property type="evidence" value="ECO:0007669"/>
    <property type="project" value="UniProtKB-KW"/>
</dbReference>
<feature type="transmembrane region" description="Helical" evidence="1">
    <location>
        <begin position="7"/>
        <end position="31"/>
    </location>
</feature>
<evidence type="ECO:0000259" key="2">
    <source>
        <dbReference type="Pfam" id="PF12146"/>
    </source>
</evidence>
<evidence type="ECO:0000313" key="3">
    <source>
        <dbReference type="EMBL" id="MFC0079897.1"/>
    </source>
</evidence>
<keyword evidence="1" id="KW-1133">Transmembrane helix</keyword>
<dbReference type="InterPro" id="IPR022742">
    <property type="entry name" value="Hydrolase_4"/>
</dbReference>
<keyword evidence="1" id="KW-0812">Transmembrane</keyword>
<proteinExistence type="predicted"/>
<keyword evidence="3" id="KW-0378">Hydrolase</keyword>
<dbReference type="PANTHER" id="PTHR12277:SF81">
    <property type="entry name" value="PROTEIN ABHD13"/>
    <property type="match status" value="1"/>
</dbReference>
<gene>
    <name evidence="3" type="ORF">ACFFLS_22825</name>
</gene>
<dbReference type="PANTHER" id="PTHR12277">
    <property type="entry name" value="ALPHA/BETA HYDROLASE DOMAIN-CONTAINING PROTEIN"/>
    <property type="match status" value="1"/>
</dbReference>
<dbReference type="Gene3D" id="3.40.50.1820">
    <property type="entry name" value="alpha/beta hydrolase"/>
    <property type="match status" value="1"/>
</dbReference>
<dbReference type="InterPro" id="IPR029058">
    <property type="entry name" value="AB_hydrolase_fold"/>
</dbReference>
<reference evidence="3 4" key="1">
    <citation type="submission" date="2024-09" db="EMBL/GenBank/DDBJ databases">
        <authorList>
            <person name="Sun Q."/>
            <person name="Mori K."/>
        </authorList>
    </citation>
    <scope>NUCLEOTIDE SEQUENCE [LARGE SCALE GENOMIC DNA]</scope>
    <source>
        <strain evidence="3 4">CGMCC 1.12926</strain>
    </source>
</reference>
<dbReference type="Proteomes" id="UP001589734">
    <property type="component" value="Unassembled WGS sequence"/>
</dbReference>
<comment type="caution">
    <text evidence="3">The sequence shown here is derived from an EMBL/GenBank/DDBJ whole genome shotgun (WGS) entry which is preliminary data.</text>
</comment>
<dbReference type="SUPFAM" id="SSF53474">
    <property type="entry name" value="alpha/beta-Hydrolases"/>
    <property type="match status" value="1"/>
</dbReference>